<gene>
    <name evidence="2" type="ORF">C8P70_10463</name>
</gene>
<comment type="caution">
    <text evidence="2">The sequence shown here is derived from an EMBL/GenBank/DDBJ whole genome shotgun (WGS) entry which is preliminary data.</text>
</comment>
<dbReference type="Proteomes" id="UP000295215">
    <property type="component" value="Unassembled WGS sequence"/>
</dbReference>
<sequence length="64" mass="7165">MKTKNTFGIHFIIRVSNSNKTVPSLIYARITVNGQRTEISLKLKISPNSWDNIKGKAKGKRAGH</sequence>
<reference evidence="2 3" key="1">
    <citation type="submission" date="2019-03" db="EMBL/GenBank/DDBJ databases">
        <title>Genomic Encyclopedia of Archaeal and Bacterial Type Strains, Phase II (KMG-II): from individual species to whole genera.</title>
        <authorList>
            <person name="Goeker M."/>
        </authorList>
    </citation>
    <scope>NUCLEOTIDE SEQUENCE [LARGE SCALE GENOMIC DNA]</scope>
    <source>
        <strain evidence="2 3">DSM 28213</strain>
    </source>
</reference>
<feature type="domain" description="Arm DNA-binding" evidence="1">
    <location>
        <begin position="23"/>
        <end position="60"/>
    </location>
</feature>
<evidence type="ECO:0000259" key="1">
    <source>
        <dbReference type="Pfam" id="PF17293"/>
    </source>
</evidence>
<accession>A0A4R7F331</accession>
<protein>
    <submittedName>
        <fullName evidence="2">Integrase-like protein</fullName>
    </submittedName>
</protein>
<dbReference type="AlphaFoldDB" id="A0A4R7F331"/>
<dbReference type="RefSeq" id="WP_243832648.1">
    <property type="nucleotide sequence ID" value="NZ_SOAG01000004.1"/>
</dbReference>
<organism evidence="2 3">
    <name type="scientific">Myroides indicus</name>
    <dbReference type="NCBI Taxonomy" id="1323422"/>
    <lineage>
        <taxon>Bacteria</taxon>
        <taxon>Pseudomonadati</taxon>
        <taxon>Bacteroidota</taxon>
        <taxon>Flavobacteriia</taxon>
        <taxon>Flavobacteriales</taxon>
        <taxon>Flavobacteriaceae</taxon>
        <taxon>Myroides</taxon>
    </lineage>
</organism>
<evidence type="ECO:0000313" key="3">
    <source>
        <dbReference type="Proteomes" id="UP000295215"/>
    </source>
</evidence>
<evidence type="ECO:0000313" key="2">
    <source>
        <dbReference type="EMBL" id="TDS64346.1"/>
    </source>
</evidence>
<dbReference type="Pfam" id="PF17293">
    <property type="entry name" value="Arm-DNA-bind_5"/>
    <property type="match status" value="1"/>
</dbReference>
<name>A0A4R7F331_9FLAO</name>
<dbReference type="EMBL" id="SOAG01000004">
    <property type="protein sequence ID" value="TDS64346.1"/>
    <property type="molecule type" value="Genomic_DNA"/>
</dbReference>
<proteinExistence type="predicted"/>
<keyword evidence="3" id="KW-1185">Reference proteome</keyword>
<dbReference type="InterPro" id="IPR035386">
    <property type="entry name" value="Arm-DNA-bind_5"/>
</dbReference>